<proteinExistence type="predicted"/>
<organism evidence="1 2">
    <name type="scientific">Gemmobacter caeni</name>
    <dbReference type="NCBI Taxonomy" id="589035"/>
    <lineage>
        <taxon>Bacteria</taxon>
        <taxon>Pseudomonadati</taxon>
        <taxon>Pseudomonadota</taxon>
        <taxon>Alphaproteobacteria</taxon>
        <taxon>Rhodobacterales</taxon>
        <taxon>Paracoccaceae</taxon>
        <taxon>Gemmobacter</taxon>
    </lineage>
</organism>
<evidence type="ECO:0000313" key="1">
    <source>
        <dbReference type="EMBL" id="PTX52364.1"/>
    </source>
</evidence>
<dbReference type="RefSeq" id="WP_108127745.1">
    <property type="nucleotide sequence ID" value="NZ_QBKP01000002.1"/>
</dbReference>
<gene>
    <name evidence="1" type="ORF">C8N34_102143</name>
</gene>
<protein>
    <submittedName>
        <fullName evidence="1">Uncharacterized protein</fullName>
    </submittedName>
</protein>
<comment type="caution">
    <text evidence="1">The sequence shown here is derived from an EMBL/GenBank/DDBJ whole genome shotgun (WGS) entry which is preliminary data.</text>
</comment>
<dbReference type="Proteomes" id="UP000244224">
    <property type="component" value="Unassembled WGS sequence"/>
</dbReference>
<dbReference type="EMBL" id="QBKP01000002">
    <property type="protein sequence ID" value="PTX52364.1"/>
    <property type="molecule type" value="Genomic_DNA"/>
</dbReference>
<dbReference type="AlphaFoldDB" id="A0A2T6B8H8"/>
<name>A0A2T6B8H8_9RHOB</name>
<sequence length="154" mass="16209">MISLVPPVIGITILLSIGLLAAQSARETGVTEELARDLLRHHQHHFEVARVSGFPLGPVEADLPYPILPLAEWRSEVVQDGTRRRVLTWADGYGADGIDPSAYRGVVGALPERLGRSGVVGVITFPGTGGARIGTTELPATASPIAAGAPAIYR</sequence>
<keyword evidence="2" id="KW-1185">Reference proteome</keyword>
<accession>A0A2T6B8H8</accession>
<reference evidence="1 2" key="1">
    <citation type="submission" date="2018-04" db="EMBL/GenBank/DDBJ databases">
        <title>Genomic Encyclopedia of Archaeal and Bacterial Type Strains, Phase II (KMG-II): from individual species to whole genera.</title>
        <authorList>
            <person name="Goeker M."/>
        </authorList>
    </citation>
    <scope>NUCLEOTIDE SEQUENCE [LARGE SCALE GENOMIC DNA]</scope>
    <source>
        <strain evidence="1 2">DSM 21823</strain>
    </source>
</reference>
<evidence type="ECO:0000313" key="2">
    <source>
        <dbReference type="Proteomes" id="UP000244224"/>
    </source>
</evidence>